<dbReference type="InterPro" id="IPR013783">
    <property type="entry name" value="Ig-like_fold"/>
</dbReference>
<gene>
    <name evidence="2" type="ORF">F4553_000242</name>
</gene>
<evidence type="ECO:0000313" key="3">
    <source>
        <dbReference type="Proteomes" id="UP000587527"/>
    </source>
</evidence>
<dbReference type="EMBL" id="JACHMN010000001">
    <property type="protein sequence ID" value="MBB5866863.1"/>
    <property type="molecule type" value="Genomic_DNA"/>
</dbReference>
<dbReference type="Gene3D" id="2.60.40.10">
    <property type="entry name" value="Immunoglobulins"/>
    <property type="match status" value="1"/>
</dbReference>
<dbReference type="InterPro" id="IPR015919">
    <property type="entry name" value="Cadherin-like_sf"/>
</dbReference>
<dbReference type="AlphaFoldDB" id="A0A841BIH3"/>
<feature type="chain" id="PRO_5032515424" evidence="1">
    <location>
        <begin position="31"/>
        <end position="290"/>
    </location>
</feature>
<organism evidence="2 3">
    <name type="scientific">Allocatelliglobosispora scoriae</name>
    <dbReference type="NCBI Taxonomy" id="643052"/>
    <lineage>
        <taxon>Bacteria</taxon>
        <taxon>Bacillati</taxon>
        <taxon>Actinomycetota</taxon>
        <taxon>Actinomycetes</taxon>
        <taxon>Micromonosporales</taxon>
        <taxon>Micromonosporaceae</taxon>
        <taxon>Allocatelliglobosispora</taxon>
    </lineage>
</organism>
<dbReference type="Pfam" id="PF05345">
    <property type="entry name" value="He_PIG"/>
    <property type="match status" value="1"/>
</dbReference>
<name>A0A841BIH3_9ACTN</name>
<dbReference type="Proteomes" id="UP000587527">
    <property type="component" value="Unassembled WGS sequence"/>
</dbReference>
<keyword evidence="1" id="KW-0732">Signal</keyword>
<feature type="signal peptide" evidence="1">
    <location>
        <begin position="1"/>
        <end position="30"/>
    </location>
</feature>
<evidence type="ECO:0000256" key="1">
    <source>
        <dbReference type="SAM" id="SignalP"/>
    </source>
</evidence>
<accession>A0A841BIH3</accession>
<dbReference type="GO" id="GO:0005509">
    <property type="term" value="F:calcium ion binding"/>
    <property type="evidence" value="ECO:0007669"/>
    <property type="project" value="InterPro"/>
</dbReference>
<dbReference type="GO" id="GO:0016020">
    <property type="term" value="C:membrane"/>
    <property type="evidence" value="ECO:0007669"/>
    <property type="project" value="InterPro"/>
</dbReference>
<sequence length="290" mass="29741">MSRIRWYRSATAAALVLSAVVFGSALPARATTATAAAPTGVVAGRPATVTKATLEEIQAIAARGNGKLLTLNAGAGTSAVITCVLTISPPFGGGSPGSSVQVDSALQCTDWMDFLSLFVQLRRDVSLVGSSTVALPVSYTLYGSARETSCQYGIYWGVATAFMRRSGYTPPSAYLHVNSVPLPVGCGSTPPPPPPPPTGAITVTNPGSQSSYYRDPAYLQMKATGGSGTYNWSASGLPTGMSINPSTGLITGPATTIGTYSVTVTAVGGVGLSGYTSFTWSVRHEPCPRC</sequence>
<dbReference type="SUPFAM" id="SSF49313">
    <property type="entry name" value="Cadherin-like"/>
    <property type="match status" value="1"/>
</dbReference>
<proteinExistence type="predicted"/>
<dbReference type="RefSeq" id="WP_246465792.1">
    <property type="nucleotide sequence ID" value="NZ_JACHMN010000001.1"/>
</dbReference>
<protein>
    <submittedName>
        <fullName evidence="2">Uncharacterized protein</fullName>
    </submittedName>
</protein>
<keyword evidence="3" id="KW-1185">Reference proteome</keyword>
<evidence type="ECO:0000313" key="2">
    <source>
        <dbReference type="EMBL" id="MBB5866863.1"/>
    </source>
</evidence>
<comment type="caution">
    <text evidence="2">The sequence shown here is derived from an EMBL/GenBank/DDBJ whole genome shotgun (WGS) entry which is preliminary data.</text>
</comment>
<reference evidence="2 3" key="1">
    <citation type="submission" date="2020-08" db="EMBL/GenBank/DDBJ databases">
        <title>Sequencing the genomes of 1000 actinobacteria strains.</title>
        <authorList>
            <person name="Klenk H.-P."/>
        </authorList>
    </citation>
    <scope>NUCLEOTIDE SEQUENCE [LARGE SCALE GENOMIC DNA]</scope>
    <source>
        <strain evidence="2 3">DSM 45362</strain>
    </source>
</reference>
<dbReference type="GO" id="GO:0005975">
    <property type="term" value="P:carbohydrate metabolic process"/>
    <property type="evidence" value="ECO:0007669"/>
    <property type="project" value="UniProtKB-ARBA"/>
</dbReference>